<comment type="caution">
    <text evidence="1">The sequence shown here is derived from an EMBL/GenBank/DDBJ whole genome shotgun (WGS) entry which is preliminary data.</text>
</comment>
<name>X1NNB8_9ZZZZ</name>
<dbReference type="EMBL" id="BARV01018237">
    <property type="protein sequence ID" value="GAI31711.1"/>
    <property type="molecule type" value="Genomic_DNA"/>
</dbReference>
<evidence type="ECO:0000313" key="1">
    <source>
        <dbReference type="EMBL" id="GAI31711.1"/>
    </source>
</evidence>
<organism evidence="1">
    <name type="scientific">marine sediment metagenome</name>
    <dbReference type="NCBI Taxonomy" id="412755"/>
    <lineage>
        <taxon>unclassified sequences</taxon>
        <taxon>metagenomes</taxon>
        <taxon>ecological metagenomes</taxon>
    </lineage>
</organism>
<sequence>MKKILIGILSLISIILSTRFVGAIDNYHGTNKYWVMKEKTSYTSRSDNRPSDGKLYSVNTHESNKQERVNQAALFFFNEWIKRWGDYSVDYSMSLEKPPRVDAAISRLFYRDYLENNSINSLNKAIDIVSKQANLYYHNYDKWKDAWGVENEFGELLFSFREMKNELSSETYQSIKIITKKMADYWSDINKVR</sequence>
<reference evidence="1" key="1">
    <citation type="journal article" date="2014" name="Front. Microbiol.">
        <title>High frequency of phylogenetically diverse reductive dehalogenase-homologous genes in deep subseafloor sedimentary metagenomes.</title>
        <authorList>
            <person name="Kawai M."/>
            <person name="Futagami T."/>
            <person name="Toyoda A."/>
            <person name="Takaki Y."/>
            <person name="Nishi S."/>
            <person name="Hori S."/>
            <person name="Arai W."/>
            <person name="Tsubouchi T."/>
            <person name="Morono Y."/>
            <person name="Uchiyama I."/>
            <person name="Ito T."/>
            <person name="Fujiyama A."/>
            <person name="Inagaki F."/>
            <person name="Takami H."/>
        </authorList>
    </citation>
    <scope>NUCLEOTIDE SEQUENCE</scope>
    <source>
        <strain evidence="1">Expedition CK06-06</strain>
    </source>
</reference>
<protein>
    <submittedName>
        <fullName evidence="1">Uncharacterized protein</fullName>
    </submittedName>
</protein>
<feature type="non-terminal residue" evidence="1">
    <location>
        <position position="193"/>
    </location>
</feature>
<gene>
    <name evidence="1" type="ORF">S06H3_30891</name>
</gene>
<accession>X1NNB8</accession>
<dbReference type="AlphaFoldDB" id="X1NNB8"/>
<proteinExistence type="predicted"/>